<protein>
    <recommendedName>
        <fullName evidence="5">Ubiquitin carboxyl-terminal hydrolase</fullName>
        <ecNumber evidence="5">3.4.19.12</ecNumber>
    </recommendedName>
</protein>
<reference evidence="9" key="1">
    <citation type="submission" date="2021-06" db="EMBL/GenBank/DDBJ databases">
        <authorList>
            <person name="Kallberg Y."/>
            <person name="Tangrot J."/>
            <person name="Rosling A."/>
        </authorList>
    </citation>
    <scope>NUCLEOTIDE SEQUENCE</scope>
    <source>
        <strain evidence="9">UK204</strain>
    </source>
</reference>
<dbReference type="InterPro" id="IPR028889">
    <property type="entry name" value="USP"/>
</dbReference>
<feature type="domain" description="UBP-type" evidence="8">
    <location>
        <begin position="36"/>
        <end position="183"/>
    </location>
</feature>
<evidence type="ECO:0000256" key="1">
    <source>
        <dbReference type="ARBA" id="ARBA00022723"/>
    </source>
</evidence>
<dbReference type="InterPro" id="IPR038765">
    <property type="entry name" value="Papain-like_cys_pep_sf"/>
</dbReference>
<evidence type="ECO:0000256" key="6">
    <source>
        <dbReference type="SAM" id="MobiDB-lite"/>
    </source>
</evidence>
<gene>
    <name evidence="9" type="ORF">FCALED_LOCUS7595</name>
</gene>
<sequence>MAESNNNSPEDIPMLESSQGSHSNCDNPSDDKFPKLSCKHSDSVDVKDFKEKLLKFKDIKCVNCGDNNESGVKVKVEPSEPDSIATTERNEGGDLKNEDSASSKNAETLTNPNIWICLICSEPHCGREAKGHANKHYEDNKEHALSIHFVDIRIWCYKCDDEPSINDVLTEVQKTIHEYSKEKENEEDEERVPDYELAKKSRKNRVRVTAPGLSNLGNTCFFNSVMQVVVGTSVLHDILIPTNPYHNPPHIDSIKCIAATEDNVDDLTDAFKKFLLQMWRAQDSIVAPRELFSEISRKWQQFRGWRQQDSQELMRFLFDGIKSEELKLIKRYSSKPSKKRDRERYMSYDEDHSDDERSEDSDDEKQDDKKYESFIDACFGGKLVSVIVCDVCKNCSYSYEEFLDVSLPIKSPSADNDQFMKNENSFRYDNAAPYRSNSSQSDGGGSEGEETNSDAETEDGIPERARTRIELLLRDLPSDSGRSSPSLSKEPSITLRESLKSFVKVETLEGDNKFACNNCWKRKKKKEERVEINGPEDNTHSGEPMEDVSRTDDLHQTGSDHAKIVRISEDNGSPPVDKHDDDERSSPKYGYFESTFSGTSSQTTSKPVSEPEFILRKAYKRYLFDSLPPVMVFHLKRFQQVGSRWSISASMRKIDDFVAFDEEIDLADFVIPPEIEEENEVNGINNEHIINGSVSSNQSNPCKFGTKYRLYGVVVHLGSLYNGHYIAYVLSRNILSDDEQSGVHNSSFSGFDKARDTERKNHITDDQRQWIYCSDSSIRAASVDEVLNSGAYLLFYERVCE</sequence>
<dbReference type="GO" id="GO:0016579">
    <property type="term" value="P:protein deubiquitination"/>
    <property type="evidence" value="ECO:0007669"/>
    <property type="project" value="InterPro"/>
</dbReference>
<evidence type="ECO:0000256" key="4">
    <source>
        <dbReference type="PROSITE-ProRule" id="PRU00502"/>
    </source>
</evidence>
<dbReference type="Gene3D" id="3.30.40.10">
    <property type="entry name" value="Zinc/RING finger domain, C3HC4 (zinc finger)"/>
    <property type="match status" value="1"/>
</dbReference>
<feature type="compositionally biased region" description="Acidic residues" evidence="6">
    <location>
        <begin position="447"/>
        <end position="460"/>
    </location>
</feature>
<comment type="similarity">
    <text evidence="5">Belongs to the peptidase C19 family.</text>
</comment>
<evidence type="ECO:0000256" key="2">
    <source>
        <dbReference type="ARBA" id="ARBA00022771"/>
    </source>
</evidence>
<dbReference type="InterPro" id="IPR013083">
    <property type="entry name" value="Znf_RING/FYVE/PHD"/>
</dbReference>
<feature type="region of interest" description="Disordered" evidence="6">
    <location>
        <begin position="72"/>
        <end position="106"/>
    </location>
</feature>
<organism evidence="9 10">
    <name type="scientific">Funneliformis caledonium</name>
    <dbReference type="NCBI Taxonomy" id="1117310"/>
    <lineage>
        <taxon>Eukaryota</taxon>
        <taxon>Fungi</taxon>
        <taxon>Fungi incertae sedis</taxon>
        <taxon>Mucoromycota</taxon>
        <taxon>Glomeromycotina</taxon>
        <taxon>Glomeromycetes</taxon>
        <taxon>Glomerales</taxon>
        <taxon>Glomeraceae</taxon>
        <taxon>Funneliformis</taxon>
    </lineage>
</organism>
<dbReference type="PROSITE" id="PS50235">
    <property type="entry name" value="USP_3"/>
    <property type="match status" value="1"/>
</dbReference>
<keyword evidence="2 4" id="KW-0863">Zinc-finger</keyword>
<dbReference type="Gene3D" id="3.90.70.10">
    <property type="entry name" value="Cysteine proteinases"/>
    <property type="match status" value="1"/>
</dbReference>
<feature type="compositionally biased region" description="Polar residues" evidence="6">
    <location>
        <begin position="16"/>
        <end position="27"/>
    </location>
</feature>
<name>A0A9N9G543_9GLOM</name>
<feature type="compositionally biased region" description="Acidic residues" evidence="6">
    <location>
        <begin position="351"/>
        <end position="365"/>
    </location>
</feature>
<dbReference type="GO" id="GO:0006508">
    <property type="term" value="P:proteolysis"/>
    <property type="evidence" value="ECO:0007669"/>
    <property type="project" value="UniProtKB-KW"/>
</dbReference>
<feature type="compositionally biased region" description="Basic and acidic residues" evidence="6">
    <location>
        <begin position="547"/>
        <end position="569"/>
    </location>
</feature>
<feature type="compositionally biased region" description="Basic and acidic residues" evidence="6">
    <location>
        <begin position="29"/>
        <end position="42"/>
    </location>
</feature>
<feature type="domain" description="USP" evidence="7">
    <location>
        <begin position="211"/>
        <end position="799"/>
    </location>
</feature>
<dbReference type="PANTHER" id="PTHR21646">
    <property type="entry name" value="UBIQUITIN CARBOXYL-TERMINAL HYDROLASE"/>
    <property type="match status" value="1"/>
</dbReference>
<dbReference type="InterPro" id="IPR050185">
    <property type="entry name" value="Ub_carboxyl-term_hydrolase"/>
</dbReference>
<dbReference type="EMBL" id="CAJVPQ010002046">
    <property type="protein sequence ID" value="CAG8581040.1"/>
    <property type="molecule type" value="Genomic_DNA"/>
</dbReference>
<keyword evidence="5" id="KW-0833">Ubl conjugation pathway</keyword>
<evidence type="ECO:0000256" key="5">
    <source>
        <dbReference type="RuleBase" id="RU366025"/>
    </source>
</evidence>
<dbReference type="GO" id="GO:0008270">
    <property type="term" value="F:zinc ion binding"/>
    <property type="evidence" value="ECO:0007669"/>
    <property type="project" value="UniProtKB-KW"/>
</dbReference>
<dbReference type="AlphaFoldDB" id="A0A9N9G543"/>
<dbReference type="PROSITE" id="PS50271">
    <property type="entry name" value="ZF_UBP"/>
    <property type="match status" value="1"/>
</dbReference>
<dbReference type="SUPFAM" id="SSF57850">
    <property type="entry name" value="RING/U-box"/>
    <property type="match status" value="1"/>
</dbReference>
<dbReference type="GO" id="GO:0004843">
    <property type="term" value="F:cysteine-type deubiquitinase activity"/>
    <property type="evidence" value="ECO:0007669"/>
    <property type="project" value="UniProtKB-UniRule"/>
</dbReference>
<dbReference type="InterPro" id="IPR001607">
    <property type="entry name" value="Znf_UBP"/>
</dbReference>
<feature type="compositionally biased region" description="Low complexity" evidence="6">
    <location>
        <begin position="594"/>
        <end position="605"/>
    </location>
</feature>
<dbReference type="Proteomes" id="UP000789570">
    <property type="component" value="Unassembled WGS sequence"/>
</dbReference>
<dbReference type="EC" id="3.4.19.12" evidence="5"/>
<feature type="compositionally biased region" description="Basic and acidic residues" evidence="6">
    <location>
        <begin position="88"/>
        <end position="101"/>
    </location>
</feature>
<dbReference type="PROSITE" id="PS00972">
    <property type="entry name" value="USP_1"/>
    <property type="match status" value="1"/>
</dbReference>
<dbReference type="CDD" id="cd02667">
    <property type="entry name" value="Peptidase_C19K"/>
    <property type="match status" value="1"/>
</dbReference>
<feature type="region of interest" description="Disordered" evidence="6">
    <location>
        <begin position="1"/>
        <end position="42"/>
    </location>
</feature>
<accession>A0A9N9G543</accession>
<keyword evidence="5" id="KW-0378">Hydrolase</keyword>
<dbReference type="Pfam" id="PF00443">
    <property type="entry name" value="UCH"/>
    <property type="match status" value="1"/>
</dbReference>
<proteinExistence type="inferred from homology"/>
<evidence type="ECO:0000313" key="9">
    <source>
        <dbReference type="EMBL" id="CAG8581040.1"/>
    </source>
</evidence>
<keyword evidence="5" id="KW-0788">Thiol protease</keyword>
<dbReference type="InterPro" id="IPR018200">
    <property type="entry name" value="USP_CS"/>
</dbReference>
<evidence type="ECO:0000256" key="3">
    <source>
        <dbReference type="ARBA" id="ARBA00022833"/>
    </source>
</evidence>
<dbReference type="SMART" id="SM00290">
    <property type="entry name" value="ZnF_UBP"/>
    <property type="match status" value="1"/>
</dbReference>
<feature type="compositionally biased region" description="Basic and acidic residues" evidence="6">
    <location>
        <begin position="340"/>
        <end position="350"/>
    </location>
</feature>
<dbReference type="PROSITE" id="PS00973">
    <property type="entry name" value="USP_2"/>
    <property type="match status" value="1"/>
</dbReference>
<comment type="catalytic activity">
    <reaction evidence="5">
        <text>Thiol-dependent hydrolysis of ester, thioester, amide, peptide and isopeptide bonds formed by the C-terminal Gly of ubiquitin (a 76-residue protein attached to proteins as an intracellular targeting signal).</text>
        <dbReference type="EC" id="3.4.19.12"/>
    </reaction>
</comment>
<keyword evidence="5" id="KW-0645">Protease</keyword>
<dbReference type="Pfam" id="PF02148">
    <property type="entry name" value="zf-UBP"/>
    <property type="match status" value="1"/>
</dbReference>
<comment type="caution">
    <text evidence="9">The sequence shown here is derived from an EMBL/GenBank/DDBJ whole genome shotgun (WGS) entry which is preliminary data.</text>
</comment>
<dbReference type="OrthoDB" id="420187at2759"/>
<evidence type="ECO:0000259" key="7">
    <source>
        <dbReference type="PROSITE" id="PS50235"/>
    </source>
</evidence>
<evidence type="ECO:0000313" key="10">
    <source>
        <dbReference type="Proteomes" id="UP000789570"/>
    </source>
</evidence>
<keyword evidence="3" id="KW-0862">Zinc</keyword>
<keyword evidence="1" id="KW-0479">Metal-binding</keyword>
<dbReference type="SUPFAM" id="SSF54001">
    <property type="entry name" value="Cysteine proteinases"/>
    <property type="match status" value="1"/>
</dbReference>
<dbReference type="PANTHER" id="PTHR21646:SF39">
    <property type="entry name" value="UBIQUITIN CARBOXYL-TERMINAL HYDROLASE 16"/>
    <property type="match status" value="1"/>
</dbReference>
<dbReference type="InterPro" id="IPR001394">
    <property type="entry name" value="Peptidase_C19_UCH"/>
</dbReference>
<feature type="region of interest" description="Disordered" evidence="6">
    <location>
        <begin position="339"/>
        <end position="367"/>
    </location>
</feature>
<feature type="region of interest" description="Disordered" evidence="6">
    <location>
        <begin position="525"/>
        <end position="607"/>
    </location>
</feature>
<keyword evidence="10" id="KW-1185">Reference proteome</keyword>
<feature type="region of interest" description="Disordered" evidence="6">
    <location>
        <begin position="426"/>
        <end position="463"/>
    </location>
</feature>
<feature type="compositionally biased region" description="Basic and acidic residues" evidence="6">
    <location>
        <begin position="576"/>
        <end position="586"/>
    </location>
</feature>
<evidence type="ECO:0000259" key="8">
    <source>
        <dbReference type="PROSITE" id="PS50271"/>
    </source>
</evidence>